<evidence type="ECO:0000256" key="5">
    <source>
        <dbReference type="ARBA" id="ARBA00023136"/>
    </source>
</evidence>
<dbReference type="PANTHER" id="PTHR11910">
    <property type="entry name" value="ATP SYNTHASE DELTA CHAIN"/>
    <property type="match status" value="1"/>
</dbReference>
<dbReference type="Proteomes" id="UP001589734">
    <property type="component" value="Unassembled WGS sequence"/>
</dbReference>
<comment type="caution">
    <text evidence="8">The sequence shown here is derived from an EMBL/GenBank/DDBJ whole genome shotgun (WGS) entry which is preliminary data.</text>
</comment>
<evidence type="ECO:0000313" key="9">
    <source>
        <dbReference type="Proteomes" id="UP001589734"/>
    </source>
</evidence>
<dbReference type="InterPro" id="IPR020781">
    <property type="entry name" value="ATPase_OSCP/d_CS"/>
</dbReference>
<gene>
    <name evidence="7 8" type="primary">atpH</name>
    <name evidence="8" type="ORF">ACFFLS_17550</name>
</gene>
<comment type="subcellular location">
    <subcellularLocation>
        <location evidence="7">Cell membrane</location>
        <topology evidence="7">Peripheral membrane protein</topology>
    </subcellularLocation>
    <subcellularLocation>
        <location evidence="1">Membrane</location>
    </subcellularLocation>
</comment>
<dbReference type="PRINTS" id="PR00125">
    <property type="entry name" value="ATPASEDELTA"/>
</dbReference>
<dbReference type="RefSeq" id="WP_379684214.1">
    <property type="nucleotide sequence ID" value="NZ_JBHLYW010000010.1"/>
</dbReference>
<dbReference type="Pfam" id="PF00213">
    <property type="entry name" value="OSCP"/>
    <property type="match status" value="1"/>
</dbReference>
<evidence type="ECO:0000256" key="7">
    <source>
        <dbReference type="HAMAP-Rule" id="MF_01416"/>
    </source>
</evidence>
<keyword evidence="6 7" id="KW-0066">ATP synthesis</keyword>
<keyword evidence="2 7" id="KW-0813">Transport</keyword>
<keyword evidence="4 7" id="KW-0406">Ion transport</keyword>
<keyword evidence="5 7" id="KW-0472">Membrane</keyword>
<reference evidence="8 9" key="1">
    <citation type="submission" date="2024-09" db="EMBL/GenBank/DDBJ databases">
        <authorList>
            <person name="Sun Q."/>
            <person name="Mori K."/>
        </authorList>
    </citation>
    <scope>NUCLEOTIDE SEQUENCE [LARGE SCALE GENOMIC DNA]</scope>
    <source>
        <strain evidence="8 9">CGMCC 1.12926</strain>
    </source>
</reference>
<dbReference type="PROSITE" id="PS00389">
    <property type="entry name" value="ATPASE_DELTA"/>
    <property type="match status" value="1"/>
</dbReference>
<keyword evidence="7" id="KW-1003">Cell membrane</keyword>
<dbReference type="HAMAP" id="MF_01416">
    <property type="entry name" value="ATP_synth_delta_bact"/>
    <property type="match status" value="1"/>
</dbReference>
<dbReference type="InterPro" id="IPR000711">
    <property type="entry name" value="ATPase_OSCP/dsu"/>
</dbReference>
<keyword evidence="7" id="KW-0139">CF(1)</keyword>
<dbReference type="Gene3D" id="1.10.520.20">
    <property type="entry name" value="N-terminal domain of the delta subunit of the F1F0-ATP synthase"/>
    <property type="match status" value="1"/>
</dbReference>
<comment type="function">
    <text evidence="7">This protein is part of the stalk that links CF(0) to CF(1). It either transmits conformational changes from CF(0) to CF(1) or is implicated in proton conduction.</text>
</comment>
<keyword evidence="3 7" id="KW-0375">Hydrogen ion transport</keyword>
<comment type="similarity">
    <text evidence="7">Belongs to the ATPase delta chain family.</text>
</comment>
<accession>A0ABV6BVZ5</accession>
<evidence type="ECO:0000256" key="1">
    <source>
        <dbReference type="ARBA" id="ARBA00004370"/>
    </source>
</evidence>
<dbReference type="SUPFAM" id="SSF47928">
    <property type="entry name" value="N-terminal domain of the delta subunit of the F1F0-ATP synthase"/>
    <property type="match status" value="1"/>
</dbReference>
<evidence type="ECO:0000256" key="4">
    <source>
        <dbReference type="ARBA" id="ARBA00023065"/>
    </source>
</evidence>
<organism evidence="8 9">
    <name type="scientific">Flavobacterium procerum</name>
    <dbReference type="NCBI Taxonomy" id="1455569"/>
    <lineage>
        <taxon>Bacteria</taxon>
        <taxon>Pseudomonadati</taxon>
        <taxon>Bacteroidota</taxon>
        <taxon>Flavobacteriia</taxon>
        <taxon>Flavobacteriales</taxon>
        <taxon>Flavobacteriaceae</taxon>
        <taxon>Flavobacterium</taxon>
    </lineage>
</organism>
<name>A0ABV6BVZ5_9FLAO</name>
<comment type="function">
    <text evidence="7">F(1)F(0) ATP synthase produces ATP from ADP in the presence of a proton or sodium gradient. F-type ATPases consist of two structural domains, F(1) containing the extramembraneous catalytic core and F(0) containing the membrane proton channel, linked together by a central stalk and a peripheral stalk. During catalysis, ATP synthesis in the catalytic domain of F(1) is coupled via a rotary mechanism of the central stalk subunits to proton translocation.</text>
</comment>
<keyword evidence="9" id="KW-1185">Reference proteome</keyword>
<evidence type="ECO:0000256" key="6">
    <source>
        <dbReference type="ARBA" id="ARBA00023310"/>
    </source>
</evidence>
<dbReference type="InterPro" id="IPR026015">
    <property type="entry name" value="ATP_synth_OSCP/delta_N_sf"/>
</dbReference>
<dbReference type="EMBL" id="JBHLYW010000010">
    <property type="protein sequence ID" value="MFC0078857.1"/>
    <property type="molecule type" value="Genomic_DNA"/>
</dbReference>
<evidence type="ECO:0000256" key="3">
    <source>
        <dbReference type="ARBA" id="ARBA00022781"/>
    </source>
</evidence>
<dbReference type="NCBIfam" id="TIGR01145">
    <property type="entry name" value="ATP_synt_delta"/>
    <property type="match status" value="1"/>
</dbReference>
<proteinExistence type="inferred from homology"/>
<protein>
    <recommendedName>
        <fullName evidence="7">ATP synthase subunit delta</fullName>
    </recommendedName>
    <alternativeName>
        <fullName evidence="7">ATP synthase F(1) sector subunit delta</fullName>
    </alternativeName>
    <alternativeName>
        <fullName evidence="7">F-type ATPase subunit delta</fullName>
        <shortName evidence="7">F-ATPase subunit delta</shortName>
    </alternativeName>
</protein>
<sequence length="178" mass="19524">MASTRAAIRYAKAILDLANSKGVAEAVNNDMKSIADAIENNTELSTFIQNPTTIVEVKESALLEVFANVNNVTKGLFRLLFENKRFEILGAIALEYNKLFDEINGVEIAKVTTSIPMDATLEAKVLAKVATLSDKKIIIENIVDPAIIGGFILRIGDKQYNASVANRLQVLKRELTQN</sequence>
<evidence type="ECO:0000313" key="8">
    <source>
        <dbReference type="EMBL" id="MFC0078857.1"/>
    </source>
</evidence>
<evidence type="ECO:0000256" key="2">
    <source>
        <dbReference type="ARBA" id="ARBA00022448"/>
    </source>
</evidence>